<dbReference type="SUPFAM" id="SSF48403">
    <property type="entry name" value="Ankyrin repeat"/>
    <property type="match status" value="1"/>
</dbReference>
<evidence type="ECO:0000313" key="3">
    <source>
        <dbReference type="Proteomes" id="UP000809789"/>
    </source>
</evidence>
<proteinExistence type="predicted"/>
<dbReference type="OrthoDB" id="19174at2759"/>
<name>A0A8K0L537_9PEZI</name>
<keyword evidence="3" id="KW-1185">Reference proteome</keyword>
<dbReference type="EMBL" id="JAESVG020000007">
    <property type="protein sequence ID" value="KAG8625928.1"/>
    <property type="molecule type" value="Genomic_DNA"/>
</dbReference>
<sequence>MAQTVTIDRLLNLVPDRPDDVLEHLLTHPDLASAQDGHGYSLLHAAASYDQVGLAKKLVNDYHVDINIRDEDGDPPLCSTETVEMARLLVEELHADLGCRNDEGQTPEEKIDADEEFPLISAYLREATSRGAGGAGASAVAQTAGANASVTALSGTTNDPGMTNGVHHPPRVPPRVPPGINDIRVGQTTEPMDEDFQPDPEIRRRIEELASREDFQTEQGQADLRDLISDVVSGLRQEQTDDRSTRRRVD</sequence>
<dbReference type="AlphaFoldDB" id="A0A8K0L537"/>
<feature type="compositionally biased region" description="Basic and acidic residues" evidence="1">
    <location>
        <begin position="238"/>
        <end position="250"/>
    </location>
</feature>
<gene>
    <name evidence="2" type="ORF">KVT40_006329</name>
</gene>
<organism evidence="2 3">
    <name type="scientific">Elsinoe batatas</name>
    <dbReference type="NCBI Taxonomy" id="2601811"/>
    <lineage>
        <taxon>Eukaryota</taxon>
        <taxon>Fungi</taxon>
        <taxon>Dikarya</taxon>
        <taxon>Ascomycota</taxon>
        <taxon>Pezizomycotina</taxon>
        <taxon>Dothideomycetes</taxon>
        <taxon>Dothideomycetidae</taxon>
        <taxon>Myriangiales</taxon>
        <taxon>Elsinoaceae</taxon>
        <taxon>Elsinoe</taxon>
    </lineage>
</organism>
<dbReference type="InterPro" id="IPR002110">
    <property type="entry name" value="Ankyrin_rpt"/>
</dbReference>
<dbReference type="Pfam" id="PF13857">
    <property type="entry name" value="Ank_5"/>
    <property type="match status" value="1"/>
</dbReference>
<evidence type="ECO:0000313" key="2">
    <source>
        <dbReference type="EMBL" id="KAG8625928.1"/>
    </source>
</evidence>
<protein>
    <recommendedName>
        <fullName evidence="4">Ankyrin repeat protein</fullName>
    </recommendedName>
</protein>
<evidence type="ECO:0008006" key="4">
    <source>
        <dbReference type="Google" id="ProtNLM"/>
    </source>
</evidence>
<dbReference type="Gene3D" id="1.25.40.20">
    <property type="entry name" value="Ankyrin repeat-containing domain"/>
    <property type="match status" value="1"/>
</dbReference>
<dbReference type="InterPro" id="IPR036770">
    <property type="entry name" value="Ankyrin_rpt-contain_sf"/>
</dbReference>
<evidence type="ECO:0000256" key="1">
    <source>
        <dbReference type="SAM" id="MobiDB-lite"/>
    </source>
</evidence>
<comment type="caution">
    <text evidence="2">The sequence shown here is derived from an EMBL/GenBank/DDBJ whole genome shotgun (WGS) entry which is preliminary data.</text>
</comment>
<reference evidence="2" key="1">
    <citation type="submission" date="2021-07" db="EMBL/GenBank/DDBJ databases">
        <title>Elsinoe batatas strain:CRI-CJ2 Genome sequencing and assembly.</title>
        <authorList>
            <person name="Huang L."/>
        </authorList>
    </citation>
    <scope>NUCLEOTIDE SEQUENCE</scope>
    <source>
        <strain evidence="2">CRI-CJ2</strain>
    </source>
</reference>
<accession>A0A8K0L537</accession>
<dbReference type="Proteomes" id="UP000809789">
    <property type="component" value="Unassembled WGS sequence"/>
</dbReference>
<feature type="region of interest" description="Disordered" evidence="1">
    <location>
        <begin position="231"/>
        <end position="250"/>
    </location>
</feature>